<dbReference type="GO" id="GO:0042157">
    <property type="term" value="P:lipoprotein metabolic process"/>
    <property type="evidence" value="ECO:0007669"/>
    <property type="project" value="InterPro"/>
</dbReference>
<feature type="coiled-coil region" evidence="2">
    <location>
        <begin position="281"/>
        <end position="311"/>
    </location>
</feature>
<gene>
    <name evidence="4" type="ORF">XNOV1_A035883</name>
</gene>
<protein>
    <submittedName>
        <fullName evidence="4">Uncharacterized protein LOC117831718</fullName>
    </submittedName>
</protein>
<keyword evidence="5" id="KW-1185">Reference proteome</keyword>
<dbReference type="AlphaFoldDB" id="A0AAV1GTT6"/>
<keyword evidence="2" id="KW-0175">Coiled coil</keyword>
<dbReference type="GO" id="GO:0008289">
    <property type="term" value="F:lipid binding"/>
    <property type="evidence" value="ECO:0007669"/>
    <property type="project" value="InterPro"/>
</dbReference>
<feature type="transmembrane region" description="Helical" evidence="3">
    <location>
        <begin position="514"/>
        <end position="537"/>
    </location>
</feature>
<keyword evidence="3" id="KW-1133">Transmembrane helix</keyword>
<accession>A0AAV1GTT6</accession>
<dbReference type="PANTHER" id="PTHR14096:SF28">
    <property type="entry name" value="APOLIPOPROTEIN L, 1-RELATED"/>
    <property type="match status" value="1"/>
</dbReference>
<evidence type="ECO:0000313" key="4">
    <source>
        <dbReference type="EMBL" id="CAJ1075497.1"/>
    </source>
</evidence>
<dbReference type="PANTHER" id="PTHR14096">
    <property type="entry name" value="APOLIPOPROTEIN L"/>
    <property type="match status" value="1"/>
</dbReference>
<dbReference type="Proteomes" id="UP001178508">
    <property type="component" value="Chromosome 16"/>
</dbReference>
<organism evidence="4 5">
    <name type="scientific">Xyrichtys novacula</name>
    <name type="common">Pearly razorfish</name>
    <name type="synonym">Hemipteronotus novacula</name>
    <dbReference type="NCBI Taxonomy" id="13765"/>
    <lineage>
        <taxon>Eukaryota</taxon>
        <taxon>Metazoa</taxon>
        <taxon>Chordata</taxon>
        <taxon>Craniata</taxon>
        <taxon>Vertebrata</taxon>
        <taxon>Euteleostomi</taxon>
        <taxon>Actinopterygii</taxon>
        <taxon>Neopterygii</taxon>
        <taxon>Teleostei</taxon>
        <taxon>Neoteleostei</taxon>
        <taxon>Acanthomorphata</taxon>
        <taxon>Eupercaria</taxon>
        <taxon>Labriformes</taxon>
        <taxon>Labridae</taxon>
        <taxon>Xyrichtys</taxon>
    </lineage>
</organism>
<dbReference type="GO" id="GO:0016020">
    <property type="term" value="C:membrane"/>
    <property type="evidence" value="ECO:0007669"/>
    <property type="project" value="TreeGrafter"/>
</dbReference>
<dbReference type="GO" id="GO:0006869">
    <property type="term" value="P:lipid transport"/>
    <property type="evidence" value="ECO:0007669"/>
    <property type="project" value="InterPro"/>
</dbReference>
<evidence type="ECO:0000313" key="5">
    <source>
        <dbReference type="Proteomes" id="UP001178508"/>
    </source>
</evidence>
<sequence>MSTADQLLEEMYTWIEQREQCARKLKTLAQELESLREKCNASECIGTTTAVVGTAFLIGAGVTTLLTGGAAAPLLGIAGGVCSGVGVGISVITKITEHLLSSDTMKDAQRIERKGNEVSENIQKLFQRLKKETQRASSSSDPNDLDQEIMNEILKAMARRSGLQHHFILHMLGKRQHHFGAGLGGPMFNQSTLMITLGSILSFFTLKASGDIFKLMFVKGGQQLAKEVSKVGLKTALKGGAMAVGGVIGLAFELPEAIDQWKELVSNNHVTEASQSLRDTAEDLQKITKTLREQLDKIKEILKDLEKLKSYIENSDRSHSQKQDFINIVKRYCDNKDVLAWLSETYDTDIFFKLVDIFYFLKQELDKKKKKTDREEIDIIFVAHGSIEDPLIMANSLLPLSTIEDVYLYSPWNCAIDAYAAYGIATGLIEPKHRIFGCIRANGCRIPDNGHYPANLPYYWNSMKNTGVGLIPNILVSPLKDPEDDAWNGFVFLQNTHGEPRKNRVVIPFIVPRLFSNFVTIPLYVVTLALSLVLFIFPFKATFHLAACLSRDSDTTLNGFDAYLNGQYSCTIDHSMMSSSMRLYHANPGLYNALRAVFDH</sequence>
<evidence type="ECO:0000256" key="3">
    <source>
        <dbReference type="SAM" id="Phobius"/>
    </source>
</evidence>
<keyword evidence="3" id="KW-0472">Membrane</keyword>
<evidence type="ECO:0000256" key="2">
    <source>
        <dbReference type="SAM" id="Coils"/>
    </source>
</evidence>
<evidence type="ECO:0000256" key="1">
    <source>
        <dbReference type="ARBA" id="ARBA00010090"/>
    </source>
</evidence>
<dbReference type="EMBL" id="OY660879">
    <property type="protein sequence ID" value="CAJ1075497.1"/>
    <property type="molecule type" value="Genomic_DNA"/>
</dbReference>
<reference evidence="4" key="1">
    <citation type="submission" date="2023-08" db="EMBL/GenBank/DDBJ databases">
        <authorList>
            <person name="Alioto T."/>
            <person name="Alioto T."/>
            <person name="Gomez Garrido J."/>
        </authorList>
    </citation>
    <scope>NUCLEOTIDE SEQUENCE</scope>
</reference>
<proteinExistence type="inferred from homology"/>
<dbReference type="InterPro" id="IPR008405">
    <property type="entry name" value="ApoL"/>
</dbReference>
<feature type="coiled-coil region" evidence="2">
    <location>
        <begin position="18"/>
        <end position="45"/>
    </location>
</feature>
<keyword evidence="3" id="KW-0812">Transmembrane</keyword>
<dbReference type="GO" id="GO:0005576">
    <property type="term" value="C:extracellular region"/>
    <property type="evidence" value="ECO:0007669"/>
    <property type="project" value="InterPro"/>
</dbReference>
<name>A0AAV1GTT6_XYRNO</name>
<comment type="similarity">
    <text evidence="1">Belongs to the apolipoprotein L family.</text>
</comment>